<dbReference type="Gene3D" id="3.40.605.10">
    <property type="entry name" value="Aldehyde Dehydrogenase, Chain A, domain 1"/>
    <property type="match status" value="1"/>
</dbReference>
<dbReference type="Gene3D" id="3.40.309.10">
    <property type="entry name" value="Aldehyde Dehydrogenase, Chain A, domain 2"/>
    <property type="match status" value="1"/>
</dbReference>
<dbReference type="InterPro" id="IPR016163">
    <property type="entry name" value="Ald_DH_C"/>
</dbReference>
<dbReference type="Pfam" id="PF00171">
    <property type="entry name" value="Aldedh"/>
    <property type="match status" value="1"/>
</dbReference>
<dbReference type="EMBL" id="JALDAX010000024">
    <property type="protein sequence ID" value="MCI3245721.1"/>
    <property type="molecule type" value="Genomic_DNA"/>
</dbReference>
<accession>A0ABS9XWP2</accession>
<feature type="domain" description="Aldehyde dehydrogenase" evidence="2">
    <location>
        <begin position="3"/>
        <end position="451"/>
    </location>
</feature>
<protein>
    <submittedName>
        <fullName evidence="3">Aldehyde dehydrogenase family protein</fullName>
    </submittedName>
</protein>
<dbReference type="InterPro" id="IPR016161">
    <property type="entry name" value="Ald_DH/histidinol_DH"/>
</dbReference>
<evidence type="ECO:0000256" key="1">
    <source>
        <dbReference type="ARBA" id="ARBA00023002"/>
    </source>
</evidence>
<dbReference type="InterPro" id="IPR015590">
    <property type="entry name" value="Aldehyde_DH_dom"/>
</dbReference>
<reference evidence="3" key="1">
    <citation type="submission" date="2022-03" db="EMBL/GenBank/DDBJ databases">
        <title>Streptomyces 7R015 and 7R016 isolated from Barleria lupulina in Thailand.</title>
        <authorList>
            <person name="Kanchanasin P."/>
            <person name="Phongsopitanun W."/>
            <person name="Tanasupawat S."/>
        </authorList>
    </citation>
    <scope>NUCLEOTIDE SEQUENCE</scope>
    <source>
        <strain evidence="3">7R016</strain>
    </source>
</reference>
<dbReference type="PANTHER" id="PTHR11699">
    <property type="entry name" value="ALDEHYDE DEHYDROGENASE-RELATED"/>
    <property type="match status" value="1"/>
</dbReference>
<sequence>MTTVRSTNPHEPKETVAEVPVTPIDEFPARLELAASAGRAWARTAAPERAVALTRAADDIAASAERLADLISREVGKPITEARGEVVRAERTFRYFAQSALFPEGDVLPGSEARTLTYTRSRPRGVVGLITPWNFPLAIPAWKLAPALAYGNAVVFKPSTQAVGTAEALAEILNRHLPPGVVMFAVGPGSGALVAESPVISAVSFTGSTEVGRQVAAAVSARGGIAQAEMGGQNPTVVLADADVDGAIAGIVGSAFAYAGQKCTATSRIIVQDNVYEHTRDALVEAVKALVVLDPSDPKCQVGPVIDKASRDGALAAVAASGGRILTGGRRPDVPGSYLEPTLVEVADADDVLATDEVFAPVTALLRARSVQHAIELANATPYGLSASLYTRDLTAALTHTRDLEAGMIRVNAPTTGLDHWAPFGGTKESSFGPREQGLAARQFYTESTTVAVSP</sequence>
<gene>
    <name evidence="3" type="ORF">MQN93_39050</name>
</gene>
<dbReference type="InterPro" id="IPR016162">
    <property type="entry name" value="Ald_DH_N"/>
</dbReference>
<dbReference type="SUPFAM" id="SSF53720">
    <property type="entry name" value="ALDH-like"/>
    <property type="match status" value="1"/>
</dbReference>
<dbReference type="RefSeq" id="WP_242713218.1">
    <property type="nucleotide sequence ID" value="NZ_JALDAX010000024.1"/>
</dbReference>
<evidence type="ECO:0000259" key="2">
    <source>
        <dbReference type="Pfam" id="PF00171"/>
    </source>
</evidence>
<dbReference type="PROSITE" id="PS00070">
    <property type="entry name" value="ALDEHYDE_DEHYDR_CYS"/>
    <property type="match status" value="1"/>
</dbReference>
<keyword evidence="4" id="KW-1185">Reference proteome</keyword>
<evidence type="ECO:0000313" key="4">
    <source>
        <dbReference type="Proteomes" id="UP001165270"/>
    </source>
</evidence>
<keyword evidence="1" id="KW-0560">Oxidoreductase</keyword>
<dbReference type="InterPro" id="IPR016160">
    <property type="entry name" value="Ald_DH_CS_CYS"/>
</dbReference>
<evidence type="ECO:0000313" key="3">
    <source>
        <dbReference type="EMBL" id="MCI3245721.1"/>
    </source>
</evidence>
<proteinExistence type="predicted"/>
<comment type="caution">
    <text evidence="3">The sequence shown here is derived from an EMBL/GenBank/DDBJ whole genome shotgun (WGS) entry which is preliminary data.</text>
</comment>
<name>A0ABS9XWP2_9ACTN</name>
<dbReference type="Proteomes" id="UP001165270">
    <property type="component" value="Unassembled WGS sequence"/>
</dbReference>
<organism evidence="3 4">
    <name type="scientific">Streptomyces spinosisporus</name>
    <dbReference type="NCBI Taxonomy" id="2927582"/>
    <lineage>
        <taxon>Bacteria</taxon>
        <taxon>Bacillati</taxon>
        <taxon>Actinomycetota</taxon>
        <taxon>Actinomycetes</taxon>
        <taxon>Kitasatosporales</taxon>
        <taxon>Streptomycetaceae</taxon>
        <taxon>Streptomyces</taxon>
    </lineage>
</organism>